<feature type="region of interest" description="Disordered" evidence="1">
    <location>
        <begin position="670"/>
        <end position="718"/>
    </location>
</feature>
<evidence type="ECO:0000313" key="2">
    <source>
        <dbReference type="EMBL" id="KAJ3570686.1"/>
    </source>
</evidence>
<evidence type="ECO:0000313" key="3">
    <source>
        <dbReference type="Proteomes" id="UP001213000"/>
    </source>
</evidence>
<accession>A0AAD5YXD2</accession>
<keyword evidence="3" id="KW-1185">Reference proteome</keyword>
<comment type="caution">
    <text evidence="2">The sequence shown here is derived from an EMBL/GenBank/DDBJ whole genome shotgun (WGS) entry which is preliminary data.</text>
</comment>
<organism evidence="2 3">
    <name type="scientific">Leucocoprinus birnbaumii</name>
    <dbReference type="NCBI Taxonomy" id="56174"/>
    <lineage>
        <taxon>Eukaryota</taxon>
        <taxon>Fungi</taxon>
        <taxon>Dikarya</taxon>
        <taxon>Basidiomycota</taxon>
        <taxon>Agaricomycotina</taxon>
        <taxon>Agaricomycetes</taxon>
        <taxon>Agaricomycetidae</taxon>
        <taxon>Agaricales</taxon>
        <taxon>Agaricineae</taxon>
        <taxon>Agaricaceae</taxon>
        <taxon>Leucocoprinus</taxon>
    </lineage>
</organism>
<dbReference type="Gene3D" id="3.60.130.30">
    <property type="match status" value="1"/>
</dbReference>
<gene>
    <name evidence="2" type="ORF">NP233_g4244</name>
</gene>
<evidence type="ECO:0000256" key="1">
    <source>
        <dbReference type="SAM" id="MobiDB-lite"/>
    </source>
</evidence>
<dbReference type="AlphaFoldDB" id="A0AAD5YXD2"/>
<name>A0AAD5YXD2_9AGAR</name>
<proteinExistence type="predicted"/>
<feature type="compositionally biased region" description="Basic and acidic residues" evidence="1">
    <location>
        <begin position="690"/>
        <end position="705"/>
    </location>
</feature>
<feature type="region of interest" description="Disordered" evidence="1">
    <location>
        <begin position="142"/>
        <end position="164"/>
    </location>
</feature>
<feature type="compositionally biased region" description="Polar residues" evidence="1">
    <location>
        <begin position="676"/>
        <end position="686"/>
    </location>
</feature>
<feature type="region of interest" description="Disordered" evidence="1">
    <location>
        <begin position="179"/>
        <end position="224"/>
    </location>
</feature>
<dbReference type="Proteomes" id="UP001213000">
    <property type="component" value="Unassembled WGS sequence"/>
</dbReference>
<dbReference type="EMBL" id="JANIEX010000224">
    <property type="protein sequence ID" value="KAJ3570686.1"/>
    <property type="molecule type" value="Genomic_DNA"/>
</dbReference>
<feature type="region of interest" description="Disordered" evidence="1">
    <location>
        <begin position="57"/>
        <end position="97"/>
    </location>
</feature>
<protein>
    <submittedName>
        <fullName evidence="2">Uncharacterized protein</fullName>
    </submittedName>
</protein>
<sequence length="796" mass="89451">MAQSAPHYLIRQTRSKREYSGTAKVPEKYLINVAHNELAFMIQDAIERAEADDIDCDYADQNASPDSRLIPSLPATPRLVQSTPPSPLSSPQSLSILGLPSSPSAPPFLYPSDTTPAPTLSPLSTHSLPLSTFSSPGPAFSAIGSPPLRSTLSSPGCGPPSTFSSPLLMNPISLPQSPLITSMTGPPPPLPLNLDSPGLASSSQHLGKRPRTEEEQDNKTLGSAKRHCGDIIEAQPSRTKKRNDRRHLYMKKKKQAYWETHGFAVTERVRNMVGQKVEELPISCQITSDLHAQLGGYRMKARKLSAKMKAFKSEQIKHSQSEPEAVLRNLLDDPEEPYKLIEWDGIKPVMLVDDSDTVIGALAGQPDHDSYRAECEKLFGLMTNQAQLADFDSDNLSHRRGPYPTMDVGITYAPTRNPDIHNLKLSELEKKLDAEFRKQGSEDIIQGFVESCFDLYAHGVFNYYKDHMDRLRQNPKYHRLIHNNAHGVYPGKSRNWPPGVFTWPHCDVMNLAFGWCAIVALGRFQPHRSGHLVIHNLRLVVQFPPGACILIPSAFLWHSNIPIHRDDERASLTFYAPNGLFRFIDNDFMTEKQLKENNKQLWRLNEAEKPLRLMNTESDEYEALAGFNPVLPTLYEEGPQATHSEVPSPEPQVIKKRVSLGSLPAVQQVIGDPRPENTQQRNNQQPPHLLHSDRPPDPRSSDTYHLRPPTVHLTAPPTNFSQSYIPLSTTDQSANVHPTLPLHYPPNQPTYHQYSFYNPSHYHSPYYQQPYPPPYPPYFPASYPPYSPYQLYPPPP</sequence>
<reference evidence="2" key="1">
    <citation type="submission" date="2022-07" db="EMBL/GenBank/DDBJ databases">
        <title>Genome Sequence of Leucocoprinus birnbaumii.</title>
        <authorList>
            <person name="Buettner E."/>
        </authorList>
    </citation>
    <scope>NUCLEOTIDE SEQUENCE</scope>
    <source>
        <strain evidence="2">VT141</strain>
    </source>
</reference>